<dbReference type="Proteomes" id="UP000292095">
    <property type="component" value="Unassembled WGS sequence"/>
</dbReference>
<sequence length="67" mass="7112">MPSRPIPTPEELSAVADRQRAGIDALALANTHSLHGPDATAQQAQEMAANRTPEELQLIRDAAARLG</sequence>
<name>A0AB37X426_9ACTN</name>
<accession>A0AB37X426</accession>
<gene>
    <name evidence="1" type="ORF">C0Q91_31055</name>
</gene>
<proteinExistence type="predicted"/>
<protein>
    <submittedName>
        <fullName evidence="1">Uncharacterized protein</fullName>
    </submittedName>
</protein>
<evidence type="ECO:0000313" key="2">
    <source>
        <dbReference type="Proteomes" id="UP000292095"/>
    </source>
</evidence>
<reference evidence="1 2" key="1">
    <citation type="submission" date="2017-12" db="EMBL/GenBank/DDBJ databases">
        <title>Population genomics insights into the ecological differentiation and adaptive evolution in streptomycetes.</title>
        <authorList>
            <person name="Li Y."/>
            <person name="Huang Y."/>
        </authorList>
    </citation>
    <scope>NUCLEOTIDE SEQUENCE [LARGE SCALE GENOMIC DNA]</scope>
    <source>
        <strain evidence="1 2">FXJ.2339</strain>
    </source>
</reference>
<evidence type="ECO:0000313" key="1">
    <source>
        <dbReference type="EMBL" id="RZE30781.1"/>
    </source>
</evidence>
<organism evidence="1 2">
    <name type="scientific">Streptomyces albidoflavus</name>
    <dbReference type="NCBI Taxonomy" id="1886"/>
    <lineage>
        <taxon>Bacteria</taxon>
        <taxon>Bacillati</taxon>
        <taxon>Actinomycetota</taxon>
        <taxon>Actinomycetes</taxon>
        <taxon>Kitasatosporales</taxon>
        <taxon>Streptomycetaceae</taxon>
        <taxon>Streptomyces</taxon>
        <taxon>Streptomyces albidoflavus group</taxon>
    </lineage>
</organism>
<dbReference type="EMBL" id="PKLK01000037">
    <property type="protein sequence ID" value="RZE30781.1"/>
    <property type="molecule type" value="Genomic_DNA"/>
</dbReference>
<comment type="caution">
    <text evidence="1">The sequence shown here is derived from an EMBL/GenBank/DDBJ whole genome shotgun (WGS) entry which is preliminary data.</text>
</comment>
<dbReference type="AlphaFoldDB" id="A0AB37X426"/>
<dbReference type="RefSeq" id="WP_129807741.1">
    <property type="nucleotide sequence ID" value="NZ_CP109595.1"/>
</dbReference>